<organism evidence="1 2">
    <name type="scientific">Rhodococcus erythropolis</name>
    <name type="common">Arthrobacter picolinophilus</name>
    <dbReference type="NCBI Taxonomy" id="1833"/>
    <lineage>
        <taxon>Bacteria</taxon>
        <taxon>Bacillati</taxon>
        <taxon>Actinomycetota</taxon>
        <taxon>Actinomycetes</taxon>
        <taxon>Mycobacteriales</taxon>
        <taxon>Nocardiaceae</taxon>
        <taxon>Rhodococcus</taxon>
        <taxon>Rhodococcus erythropolis group</taxon>
    </lineage>
</organism>
<protein>
    <submittedName>
        <fullName evidence="1">Uncharacterized protein</fullName>
    </submittedName>
</protein>
<sequence length="65" mass="7937">MRWRRRKCAENETVTEARLLDEEVDKRLAASRRARPDHERRGQRVQDQMVRNHFGELFRLSMEGR</sequence>
<accession>A0A6G9CS00</accession>
<dbReference type="Proteomes" id="UP000502345">
    <property type="component" value="Chromosome"/>
</dbReference>
<proteinExistence type="predicted"/>
<dbReference type="InterPro" id="IPR056037">
    <property type="entry name" value="DUF7620"/>
</dbReference>
<dbReference type="AlphaFoldDB" id="A0A6G9CS00"/>
<reference evidence="1 2" key="1">
    <citation type="submission" date="2020-03" db="EMBL/GenBank/DDBJ databases">
        <title>Screen low temperature-resistant strains for efficient degradation of petroleum hydrocarbons under the low temperature.</title>
        <authorList>
            <person name="Wang Y."/>
            <person name="Chen J."/>
        </authorList>
    </citation>
    <scope>NUCLEOTIDE SEQUENCE [LARGE SCALE GENOMIC DNA]</scope>
    <source>
        <strain evidence="1 2">KB1</strain>
    </source>
</reference>
<name>A0A6G9CS00_RHOER</name>
<evidence type="ECO:0000313" key="1">
    <source>
        <dbReference type="EMBL" id="QIP39777.1"/>
    </source>
</evidence>
<dbReference type="EMBL" id="CP050124">
    <property type="protein sequence ID" value="QIP39777.1"/>
    <property type="molecule type" value="Genomic_DNA"/>
</dbReference>
<gene>
    <name evidence="1" type="ORF">G9444_2533</name>
</gene>
<evidence type="ECO:0000313" key="2">
    <source>
        <dbReference type="Proteomes" id="UP000502345"/>
    </source>
</evidence>
<dbReference type="RefSeq" id="WP_058226361.1">
    <property type="nucleotide sequence ID" value="NZ_CP050124.1"/>
</dbReference>
<dbReference type="Pfam" id="PF24596">
    <property type="entry name" value="DUF7620"/>
    <property type="match status" value="1"/>
</dbReference>